<dbReference type="Proteomes" id="UP001516400">
    <property type="component" value="Unassembled WGS sequence"/>
</dbReference>
<dbReference type="AlphaFoldDB" id="A0ABD2NHI5"/>
<organism evidence="1 2">
    <name type="scientific">Cryptolaemus montrouzieri</name>
    <dbReference type="NCBI Taxonomy" id="559131"/>
    <lineage>
        <taxon>Eukaryota</taxon>
        <taxon>Metazoa</taxon>
        <taxon>Ecdysozoa</taxon>
        <taxon>Arthropoda</taxon>
        <taxon>Hexapoda</taxon>
        <taxon>Insecta</taxon>
        <taxon>Pterygota</taxon>
        <taxon>Neoptera</taxon>
        <taxon>Endopterygota</taxon>
        <taxon>Coleoptera</taxon>
        <taxon>Polyphaga</taxon>
        <taxon>Cucujiformia</taxon>
        <taxon>Coccinelloidea</taxon>
        <taxon>Coccinellidae</taxon>
        <taxon>Scymninae</taxon>
        <taxon>Scymnini</taxon>
        <taxon>Cryptolaemus</taxon>
    </lineage>
</organism>
<feature type="non-terminal residue" evidence="1">
    <location>
        <position position="56"/>
    </location>
</feature>
<evidence type="ECO:0000313" key="2">
    <source>
        <dbReference type="Proteomes" id="UP001516400"/>
    </source>
</evidence>
<accession>A0ABD2NHI5</accession>
<comment type="caution">
    <text evidence="1">The sequence shown here is derived from an EMBL/GenBank/DDBJ whole genome shotgun (WGS) entry which is preliminary data.</text>
</comment>
<dbReference type="EMBL" id="JABFTP020000103">
    <property type="protein sequence ID" value="KAL3277994.1"/>
    <property type="molecule type" value="Genomic_DNA"/>
</dbReference>
<protein>
    <submittedName>
        <fullName evidence="1">Uncharacterized protein</fullName>
    </submittedName>
</protein>
<keyword evidence="2" id="KW-1185">Reference proteome</keyword>
<sequence>MDETINTTSHIPLRIIDPKGVKITGCKTCAERNLNVNMIAEINADNPCSSYADISE</sequence>
<gene>
    <name evidence="1" type="ORF">HHI36_013336</name>
</gene>
<reference evidence="1 2" key="1">
    <citation type="journal article" date="2021" name="BMC Biol.">
        <title>Horizontally acquired antibacterial genes associated with adaptive radiation of ladybird beetles.</title>
        <authorList>
            <person name="Li H.S."/>
            <person name="Tang X.F."/>
            <person name="Huang Y.H."/>
            <person name="Xu Z.Y."/>
            <person name="Chen M.L."/>
            <person name="Du X.Y."/>
            <person name="Qiu B.Y."/>
            <person name="Chen P.T."/>
            <person name="Zhang W."/>
            <person name="Slipinski A."/>
            <person name="Escalona H.E."/>
            <person name="Waterhouse R.M."/>
            <person name="Zwick A."/>
            <person name="Pang H."/>
        </authorList>
    </citation>
    <scope>NUCLEOTIDE SEQUENCE [LARGE SCALE GENOMIC DNA]</scope>
    <source>
        <strain evidence="1">SYSU2018</strain>
    </source>
</reference>
<evidence type="ECO:0000313" key="1">
    <source>
        <dbReference type="EMBL" id="KAL3277994.1"/>
    </source>
</evidence>
<proteinExistence type="predicted"/>
<name>A0ABD2NHI5_9CUCU</name>